<comment type="caution">
    <text evidence="3">The sequence shown here is derived from an EMBL/GenBank/DDBJ whole genome shotgun (WGS) entry which is preliminary data.</text>
</comment>
<dbReference type="Gene3D" id="2.60.120.1440">
    <property type="match status" value="1"/>
</dbReference>
<proteinExistence type="predicted"/>
<dbReference type="InterPro" id="IPR012373">
    <property type="entry name" value="Ferrdict_sens_TM"/>
</dbReference>
<keyword evidence="4" id="KW-1185">Reference proteome</keyword>
<evidence type="ECO:0000259" key="2">
    <source>
        <dbReference type="Pfam" id="PF16220"/>
    </source>
</evidence>
<evidence type="ECO:0000259" key="1">
    <source>
        <dbReference type="Pfam" id="PF04773"/>
    </source>
</evidence>
<dbReference type="InterPro" id="IPR032623">
    <property type="entry name" value="FecR_N"/>
</dbReference>
<feature type="domain" description="FecR protein" evidence="1">
    <location>
        <begin position="114"/>
        <end position="206"/>
    </location>
</feature>
<protein>
    <submittedName>
        <fullName evidence="3">FecR domain-containing protein</fullName>
    </submittedName>
</protein>
<dbReference type="PANTHER" id="PTHR30273">
    <property type="entry name" value="PERIPLASMIC SIGNAL SENSOR AND SIGMA FACTOR ACTIVATOR FECR-RELATED"/>
    <property type="match status" value="1"/>
</dbReference>
<feature type="domain" description="FecR N-terminal" evidence="2">
    <location>
        <begin position="13"/>
        <end position="54"/>
    </location>
</feature>
<evidence type="ECO:0000313" key="4">
    <source>
        <dbReference type="Proteomes" id="UP001221208"/>
    </source>
</evidence>
<gene>
    <name evidence="3" type="ORF">OIK44_25050</name>
</gene>
<dbReference type="InterPro" id="IPR006860">
    <property type="entry name" value="FecR"/>
</dbReference>
<dbReference type="PANTHER" id="PTHR30273:SF2">
    <property type="entry name" value="PROTEIN FECR"/>
    <property type="match status" value="1"/>
</dbReference>
<organism evidence="3 4">
    <name type="scientific">Janthinobacterium fluminis</name>
    <dbReference type="NCBI Taxonomy" id="2987524"/>
    <lineage>
        <taxon>Bacteria</taxon>
        <taxon>Pseudomonadati</taxon>
        <taxon>Pseudomonadota</taxon>
        <taxon>Betaproteobacteria</taxon>
        <taxon>Burkholderiales</taxon>
        <taxon>Oxalobacteraceae</taxon>
        <taxon>Janthinobacterium</taxon>
    </lineage>
</organism>
<name>A0ABT5K8T6_9BURK</name>
<dbReference type="Proteomes" id="UP001221208">
    <property type="component" value="Unassembled WGS sequence"/>
</dbReference>
<accession>A0ABT5K8T6</accession>
<dbReference type="Pfam" id="PF16220">
    <property type="entry name" value="DUF4880"/>
    <property type="match status" value="1"/>
</dbReference>
<evidence type="ECO:0000313" key="3">
    <source>
        <dbReference type="EMBL" id="MDC8760858.1"/>
    </source>
</evidence>
<reference evidence="3 4" key="1">
    <citation type="submission" date="2022-10" db="EMBL/GenBank/DDBJ databases">
        <title>Janthinobacterium sp. hw3 Genome sequencing.</title>
        <authorList>
            <person name="Park S."/>
        </authorList>
    </citation>
    <scope>NUCLEOTIDE SEQUENCE [LARGE SCALE GENOMIC DNA]</scope>
    <source>
        <strain evidence="4">hw3</strain>
    </source>
</reference>
<dbReference type="PIRSF" id="PIRSF018266">
    <property type="entry name" value="FecR"/>
    <property type="match status" value="1"/>
</dbReference>
<dbReference type="EMBL" id="JAQQXR010000020">
    <property type="protein sequence ID" value="MDC8760858.1"/>
    <property type="molecule type" value="Genomic_DNA"/>
</dbReference>
<dbReference type="Pfam" id="PF04773">
    <property type="entry name" value="FecR"/>
    <property type="match status" value="1"/>
</dbReference>
<sequence>MPAPAPAERQPLQEAAEWFVLLASGEASADERRRWRDWRNAHPSHEQAWQRAESSVARFAAIAPEQASASAHALAQTRGPASAGRRKGLAQLGVLLAAGLAGWQGYRASDRSADLLTAVGEQRDSVLPDGSRVVLDTDTALDIDFSATTRLLRLRHGQIMVSTAPDAAQRPFIVETADGHVRALGTRFTVRQEPASTRVAVLEARVALHGSDAAGDAPILGAGQGGRFDRRGLIDKRNAPASDAAWTRGMLIADDLRLADLVAELARYRSAPLDCAHAAADLRISGTFPLRDAERALAAVGDTLPIQVERRPGGADKASLHVRLK</sequence>